<proteinExistence type="predicted"/>
<comment type="caution">
    <text evidence="1">The sequence shown here is derived from an EMBL/GenBank/DDBJ whole genome shotgun (WGS) entry which is preliminary data.</text>
</comment>
<accession>A0ABP9YPY9</accession>
<evidence type="ECO:0000313" key="2">
    <source>
        <dbReference type="Proteomes" id="UP001473302"/>
    </source>
</evidence>
<reference evidence="1 2" key="1">
    <citation type="submission" date="2024-04" db="EMBL/GenBank/DDBJ databases">
        <title>genome sequences of Mucor flavus KT1a and Helicostylum pulchrum KT1b strains isolated from the surface of a dry-aged beef.</title>
        <authorList>
            <person name="Toyotome T."/>
            <person name="Hosono M."/>
            <person name="Torimaru M."/>
            <person name="Fukuda K."/>
            <person name="Mikami N."/>
        </authorList>
    </citation>
    <scope>NUCLEOTIDE SEQUENCE [LARGE SCALE GENOMIC DNA]</scope>
    <source>
        <strain evidence="1 2">KT1a</strain>
    </source>
</reference>
<dbReference type="Proteomes" id="UP001473302">
    <property type="component" value="Unassembled WGS sequence"/>
</dbReference>
<evidence type="ECO:0000313" key="1">
    <source>
        <dbReference type="EMBL" id="GAA5808926.1"/>
    </source>
</evidence>
<name>A0ABP9YPY9_9FUNG</name>
<organism evidence="1 2">
    <name type="scientific">Mucor flavus</name>
    <dbReference type="NCBI Taxonomy" id="439312"/>
    <lineage>
        <taxon>Eukaryota</taxon>
        <taxon>Fungi</taxon>
        <taxon>Fungi incertae sedis</taxon>
        <taxon>Mucoromycota</taxon>
        <taxon>Mucoromycotina</taxon>
        <taxon>Mucoromycetes</taxon>
        <taxon>Mucorales</taxon>
        <taxon>Mucorineae</taxon>
        <taxon>Mucoraceae</taxon>
        <taxon>Mucor</taxon>
    </lineage>
</organism>
<protein>
    <submittedName>
        <fullName evidence="1">Uncharacterized protein</fullName>
    </submittedName>
</protein>
<dbReference type="EMBL" id="BAABUK010000004">
    <property type="protein sequence ID" value="GAA5808926.1"/>
    <property type="molecule type" value="Genomic_DNA"/>
</dbReference>
<gene>
    <name evidence="1" type="ORF">MFLAVUS_002325</name>
</gene>
<keyword evidence="2" id="KW-1185">Reference proteome</keyword>
<sequence length="127" mass="14873">MVESAEALLSKTPSYTVDVVKFIDYIETRSSVENVLNQYYGNETKSSKYLYFPGSLFDFRVDEKSNLYFGLKYSRYELCKNRNCLLASLEVKEIPQKLWNRDMAAILNFQKILISLRETGKRPDIFN</sequence>